<keyword evidence="2" id="KW-1185">Reference proteome</keyword>
<dbReference type="HOGENOM" id="CLU_2997457_0_0_1"/>
<reference evidence="2" key="2">
    <citation type="submission" date="2015-01" db="EMBL/GenBank/DDBJ databases">
        <title>Evolutionary Origins and Diversification of the Mycorrhizal Mutualists.</title>
        <authorList>
            <consortium name="DOE Joint Genome Institute"/>
            <consortium name="Mycorrhizal Genomics Consortium"/>
            <person name="Kohler A."/>
            <person name="Kuo A."/>
            <person name="Nagy L.G."/>
            <person name="Floudas D."/>
            <person name="Copeland A."/>
            <person name="Barry K.W."/>
            <person name="Cichocki N."/>
            <person name="Veneault-Fourrey C."/>
            <person name="LaButti K."/>
            <person name="Lindquist E.A."/>
            <person name="Lipzen A."/>
            <person name="Lundell T."/>
            <person name="Morin E."/>
            <person name="Murat C."/>
            <person name="Riley R."/>
            <person name="Ohm R."/>
            <person name="Sun H."/>
            <person name="Tunlid A."/>
            <person name="Henrissat B."/>
            <person name="Grigoriev I.V."/>
            <person name="Hibbett D.S."/>
            <person name="Martin F."/>
        </authorList>
    </citation>
    <scope>NUCLEOTIDE SEQUENCE [LARGE SCALE GENOMIC DNA]</scope>
    <source>
        <strain evidence="2">Marx 270</strain>
    </source>
</reference>
<protein>
    <submittedName>
        <fullName evidence="1">Uncharacterized protein</fullName>
    </submittedName>
</protein>
<organism evidence="1 2">
    <name type="scientific">Pisolithus tinctorius Marx 270</name>
    <dbReference type="NCBI Taxonomy" id="870435"/>
    <lineage>
        <taxon>Eukaryota</taxon>
        <taxon>Fungi</taxon>
        <taxon>Dikarya</taxon>
        <taxon>Basidiomycota</taxon>
        <taxon>Agaricomycotina</taxon>
        <taxon>Agaricomycetes</taxon>
        <taxon>Agaricomycetidae</taxon>
        <taxon>Boletales</taxon>
        <taxon>Sclerodermatineae</taxon>
        <taxon>Pisolithaceae</taxon>
        <taxon>Pisolithus</taxon>
    </lineage>
</organism>
<dbReference type="Proteomes" id="UP000054217">
    <property type="component" value="Unassembled WGS sequence"/>
</dbReference>
<evidence type="ECO:0000313" key="1">
    <source>
        <dbReference type="EMBL" id="KIN97650.1"/>
    </source>
</evidence>
<accession>A0A0C3NPZ6</accession>
<reference evidence="1 2" key="1">
    <citation type="submission" date="2014-04" db="EMBL/GenBank/DDBJ databases">
        <authorList>
            <consortium name="DOE Joint Genome Institute"/>
            <person name="Kuo A."/>
            <person name="Kohler A."/>
            <person name="Costa M.D."/>
            <person name="Nagy L.G."/>
            <person name="Floudas D."/>
            <person name="Copeland A."/>
            <person name="Barry K.W."/>
            <person name="Cichocki N."/>
            <person name="Veneault-Fourrey C."/>
            <person name="LaButti K."/>
            <person name="Lindquist E.A."/>
            <person name="Lipzen A."/>
            <person name="Lundell T."/>
            <person name="Morin E."/>
            <person name="Murat C."/>
            <person name="Sun H."/>
            <person name="Tunlid A."/>
            <person name="Henrissat B."/>
            <person name="Grigoriev I.V."/>
            <person name="Hibbett D.S."/>
            <person name="Martin F."/>
            <person name="Nordberg H.P."/>
            <person name="Cantor M.N."/>
            <person name="Hua S.X."/>
        </authorList>
    </citation>
    <scope>NUCLEOTIDE SEQUENCE [LARGE SCALE GENOMIC DNA]</scope>
    <source>
        <strain evidence="1 2">Marx 270</strain>
    </source>
</reference>
<name>A0A0C3NPZ6_PISTI</name>
<evidence type="ECO:0000313" key="2">
    <source>
        <dbReference type="Proteomes" id="UP000054217"/>
    </source>
</evidence>
<sequence>MDLNMGIKTNCVACDMSLAHSYGKPDDRASVRPKVGTFSGGHVDMRHVLSRLRSTVG</sequence>
<dbReference type="InParanoid" id="A0A0C3NPZ6"/>
<gene>
    <name evidence="1" type="ORF">M404DRAFT_890140</name>
</gene>
<proteinExistence type="predicted"/>
<dbReference type="EMBL" id="KN832026">
    <property type="protein sequence ID" value="KIN97650.1"/>
    <property type="molecule type" value="Genomic_DNA"/>
</dbReference>
<dbReference type="AlphaFoldDB" id="A0A0C3NPZ6"/>